<dbReference type="EMBL" id="KN822108">
    <property type="protein sequence ID" value="KIM56938.1"/>
    <property type="molecule type" value="Genomic_DNA"/>
</dbReference>
<sequence>MYKSDIAPVPASVCQASAKGVFTARLLLTHTPRDRPKRMDFKSSVDNLLMVQKSFSWLFRYVELSRYLQGHCDWKFALFRRIANVKYSYSICNHSPIYVG</sequence>
<evidence type="ECO:0000313" key="1">
    <source>
        <dbReference type="EMBL" id="KIM56938.1"/>
    </source>
</evidence>
<reference evidence="1 2" key="1">
    <citation type="submission" date="2014-04" db="EMBL/GenBank/DDBJ databases">
        <authorList>
            <consortium name="DOE Joint Genome Institute"/>
            <person name="Kuo A."/>
            <person name="Kohler A."/>
            <person name="Nagy L.G."/>
            <person name="Floudas D."/>
            <person name="Copeland A."/>
            <person name="Barry K.W."/>
            <person name="Cichocki N."/>
            <person name="Veneault-Fourrey C."/>
            <person name="LaButti K."/>
            <person name="Lindquist E.A."/>
            <person name="Lipzen A."/>
            <person name="Lundell T."/>
            <person name="Morin E."/>
            <person name="Murat C."/>
            <person name="Sun H."/>
            <person name="Tunlid A."/>
            <person name="Henrissat B."/>
            <person name="Grigoriev I.V."/>
            <person name="Hibbett D.S."/>
            <person name="Martin F."/>
            <person name="Nordberg H.P."/>
            <person name="Cantor M.N."/>
            <person name="Hua S.X."/>
        </authorList>
    </citation>
    <scope>NUCLEOTIDE SEQUENCE [LARGE SCALE GENOMIC DNA]</scope>
    <source>
        <strain evidence="1 2">Foug A</strain>
    </source>
</reference>
<accession>A0A0C2Z4P4</accession>
<dbReference type="AlphaFoldDB" id="A0A0C2Z4P4"/>
<gene>
    <name evidence="1" type="ORF">SCLCIDRAFT_202027</name>
</gene>
<dbReference type="HOGENOM" id="CLU_2307686_0_0_1"/>
<name>A0A0C2Z4P4_9AGAM</name>
<reference evidence="2" key="2">
    <citation type="submission" date="2015-01" db="EMBL/GenBank/DDBJ databases">
        <title>Evolutionary Origins and Diversification of the Mycorrhizal Mutualists.</title>
        <authorList>
            <consortium name="DOE Joint Genome Institute"/>
            <consortium name="Mycorrhizal Genomics Consortium"/>
            <person name="Kohler A."/>
            <person name="Kuo A."/>
            <person name="Nagy L.G."/>
            <person name="Floudas D."/>
            <person name="Copeland A."/>
            <person name="Barry K.W."/>
            <person name="Cichocki N."/>
            <person name="Veneault-Fourrey C."/>
            <person name="LaButti K."/>
            <person name="Lindquist E.A."/>
            <person name="Lipzen A."/>
            <person name="Lundell T."/>
            <person name="Morin E."/>
            <person name="Murat C."/>
            <person name="Riley R."/>
            <person name="Ohm R."/>
            <person name="Sun H."/>
            <person name="Tunlid A."/>
            <person name="Henrissat B."/>
            <person name="Grigoriev I.V."/>
            <person name="Hibbett D.S."/>
            <person name="Martin F."/>
        </authorList>
    </citation>
    <scope>NUCLEOTIDE SEQUENCE [LARGE SCALE GENOMIC DNA]</scope>
    <source>
        <strain evidence="2">Foug A</strain>
    </source>
</reference>
<protein>
    <submittedName>
        <fullName evidence="1">Uncharacterized protein</fullName>
    </submittedName>
</protein>
<organism evidence="1 2">
    <name type="scientific">Scleroderma citrinum Foug A</name>
    <dbReference type="NCBI Taxonomy" id="1036808"/>
    <lineage>
        <taxon>Eukaryota</taxon>
        <taxon>Fungi</taxon>
        <taxon>Dikarya</taxon>
        <taxon>Basidiomycota</taxon>
        <taxon>Agaricomycotina</taxon>
        <taxon>Agaricomycetes</taxon>
        <taxon>Agaricomycetidae</taxon>
        <taxon>Boletales</taxon>
        <taxon>Sclerodermatineae</taxon>
        <taxon>Sclerodermataceae</taxon>
        <taxon>Scleroderma</taxon>
    </lineage>
</organism>
<dbReference type="InParanoid" id="A0A0C2Z4P4"/>
<keyword evidence="2" id="KW-1185">Reference proteome</keyword>
<proteinExistence type="predicted"/>
<evidence type="ECO:0000313" key="2">
    <source>
        <dbReference type="Proteomes" id="UP000053989"/>
    </source>
</evidence>
<dbReference type="Proteomes" id="UP000053989">
    <property type="component" value="Unassembled WGS sequence"/>
</dbReference>